<dbReference type="AlphaFoldDB" id="A0A0B2RW60"/>
<evidence type="ECO:0000256" key="9">
    <source>
        <dbReference type="ARBA" id="ARBA00023242"/>
    </source>
</evidence>
<evidence type="ECO:0000259" key="12">
    <source>
        <dbReference type="PROSITE" id="PS50114"/>
    </source>
</evidence>
<comment type="similarity">
    <text evidence="1">Belongs to the type IV zinc-finger family. Class A subfamily.</text>
</comment>
<dbReference type="Proteomes" id="UP000053555">
    <property type="component" value="Unassembled WGS sequence"/>
</dbReference>
<evidence type="ECO:0000256" key="7">
    <source>
        <dbReference type="ARBA" id="ARBA00023159"/>
    </source>
</evidence>
<feature type="region of interest" description="Disordered" evidence="11">
    <location>
        <begin position="16"/>
        <end position="100"/>
    </location>
</feature>
<evidence type="ECO:0000313" key="13">
    <source>
        <dbReference type="EMBL" id="KHN36479.1"/>
    </source>
</evidence>
<sequence>MEAIGSVDDLLDFSLDIGEKDDDDDKPRKACPSLNSKCGDPSLFNPLVQVDPNHSFSVPVRARSKSRSRRRPGLAENSTQQVWWRQPSNETSKADEGMKISPIGRKCQHCGAEKTPQWRAGPLGPKTLCNACGVRFKSGRLVPEYRPASSPSFRSDLHSNSHRKIVEMRKQKQMGMG</sequence>
<keyword evidence="6" id="KW-0238">DNA-binding</keyword>
<evidence type="ECO:0000256" key="5">
    <source>
        <dbReference type="ARBA" id="ARBA00023015"/>
    </source>
</evidence>
<feature type="compositionally biased region" description="Basic residues" evidence="11">
    <location>
        <begin position="62"/>
        <end position="72"/>
    </location>
</feature>
<dbReference type="InterPro" id="IPR013088">
    <property type="entry name" value="Znf_NHR/GATA"/>
</dbReference>
<keyword evidence="7" id="KW-0010">Activator</keyword>
<dbReference type="Pfam" id="PF00320">
    <property type="entry name" value="GATA"/>
    <property type="match status" value="1"/>
</dbReference>
<evidence type="ECO:0000256" key="2">
    <source>
        <dbReference type="ARBA" id="ARBA00022723"/>
    </source>
</evidence>
<dbReference type="PROSITE" id="PS00344">
    <property type="entry name" value="GATA_ZN_FINGER_1"/>
    <property type="match status" value="1"/>
</dbReference>
<dbReference type="GO" id="GO:0030154">
    <property type="term" value="P:cell differentiation"/>
    <property type="evidence" value="ECO:0007669"/>
    <property type="project" value="TreeGrafter"/>
</dbReference>
<dbReference type="InterPro" id="IPR000679">
    <property type="entry name" value="Znf_GATA"/>
</dbReference>
<keyword evidence="2" id="KW-0479">Metal-binding</keyword>
<dbReference type="Gene3D" id="3.30.50.10">
    <property type="entry name" value="Erythroid Transcription Factor GATA-1, subunit A"/>
    <property type="match status" value="1"/>
</dbReference>
<dbReference type="GO" id="GO:0008270">
    <property type="term" value="F:zinc ion binding"/>
    <property type="evidence" value="ECO:0007669"/>
    <property type="project" value="UniProtKB-KW"/>
</dbReference>
<evidence type="ECO:0000256" key="6">
    <source>
        <dbReference type="ARBA" id="ARBA00023125"/>
    </source>
</evidence>
<evidence type="ECO:0000256" key="3">
    <source>
        <dbReference type="ARBA" id="ARBA00022771"/>
    </source>
</evidence>
<reference evidence="13" key="1">
    <citation type="submission" date="2014-07" db="EMBL/GenBank/DDBJ databases">
        <title>Identification of a novel salt tolerance gene in wild soybean by whole-genome sequencing.</title>
        <authorList>
            <person name="Lam H.-M."/>
            <person name="Qi X."/>
            <person name="Li M.-W."/>
            <person name="Liu X."/>
            <person name="Xie M."/>
            <person name="Ni M."/>
            <person name="Xu X."/>
        </authorList>
    </citation>
    <scope>NUCLEOTIDE SEQUENCE [LARGE SCALE GENOMIC DNA]</scope>
    <source>
        <tissue evidence="13">Root</tissue>
    </source>
</reference>
<keyword evidence="4" id="KW-0862">Zinc</keyword>
<keyword evidence="9" id="KW-0539">Nucleus</keyword>
<proteinExistence type="inferred from homology"/>
<dbReference type="PANTHER" id="PTHR45658">
    <property type="entry name" value="GATA TRANSCRIPTION FACTOR"/>
    <property type="match status" value="1"/>
</dbReference>
<dbReference type="GO" id="GO:0006355">
    <property type="term" value="P:regulation of DNA-templated transcription"/>
    <property type="evidence" value="ECO:0007669"/>
    <property type="project" value="InterPro"/>
</dbReference>
<evidence type="ECO:0000256" key="1">
    <source>
        <dbReference type="ARBA" id="ARBA00005694"/>
    </source>
</evidence>
<gene>
    <name evidence="13" type="ORF">glysoja_040310</name>
</gene>
<evidence type="ECO:0000256" key="10">
    <source>
        <dbReference type="PROSITE-ProRule" id="PRU00094"/>
    </source>
</evidence>
<evidence type="ECO:0000256" key="11">
    <source>
        <dbReference type="SAM" id="MobiDB-lite"/>
    </source>
</evidence>
<dbReference type="GO" id="GO:0005634">
    <property type="term" value="C:nucleus"/>
    <property type="evidence" value="ECO:0007669"/>
    <property type="project" value="TreeGrafter"/>
</dbReference>
<dbReference type="FunFam" id="3.30.50.10:FF:000018">
    <property type="entry name" value="GATA transcription factor"/>
    <property type="match status" value="1"/>
</dbReference>
<evidence type="ECO:0000256" key="8">
    <source>
        <dbReference type="ARBA" id="ARBA00023163"/>
    </source>
</evidence>
<keyword evidence="8" id="KW-0804">Transcription</keyword>
<dbReference type="CDD" id="cd00202">
    <property type="entry name" value="ZnF_GATA"/>
    <property type="match status" value="1"/>
</dbReference>
<dbReference type="InterPro" id="IPR051140">
    <property type="entry name" value="GATA_TF"/>
</dbReference>
<dbReference type="SUPFAM" id="SSF57716">
    <property type="entry name" value="Glucocorticoid receptor-like (DNA-binding domain)"/>
    <property type="match status" value="1"/>
</dbReference>
<organism evidence="13">
    <name type="scientific">Glycine soja</name>
    <name type="common">Wild soybean</name>
    <dbReference type="NCBI Taxonomy" id="3848"/>
    <lineage>
        <taxon>Eukaryota</taxon>
        <taxon>Viridiplantae</taxon>
        <taxon>Streptophyta</taxon>
        <taxon>Embryophyta</taxon>
        <taxon>Tracheophyta</taxon>
        <taxon>Spermatophyta</taxon>
        <taxon>Magnoliopsida</taxon>
        <taxon>eudicotyledons</taxon>
        <taxon>Gunneridae</taxon>
        <taxon>Pentapetalae</taxon>
        <taxon>rosids</taxon>
        <taxon>fabids</taxon>
        <taxon>Fabales</taxon>
        <taxon>Fabaceae</taxon>
        <taxon>Papilionoideae</taxon>
        <taxon>50 kb inversion clade</taxon>
        <taxon>NPAAA clade</taxon>
        <taxon>indigoferoid/millettioid clade</taxon>
        <taxon>Phaseoleae</taxon>
        <taxon>Glycine</taxon>
        <taxon>Glycine subgen. Soja</taxon>
    </lineage>
</organism>
<dbReference type="PANTHER" id="PTHR45658:SF42">
    <property type="entry name" value="GATA TRANSCRIPTION FACTOR 1"/>
    <property type="match status" value="1"/>
</dbReference>
<dbReference type="EMBL" id="KN647440">
    <property type="protein sequence ID" value="KHN36479.1"/>
    <property type="molecule type" value="Genomic_DNA"/>
</dbReference>
<keyword evidence="5" id="KW-0805">Transcription regulation</keyword>
<evidence type="ECO:0000256" key="4">
    <source>
        <dbReference type="ARBA" id="ARBA00022833"/>
    </source>
</evidence>
<dbReference type="SMART" id="SM00401">
    <property type="entry name" value="ZnF_GATA"/>
    <property type="match status" value="1"/>
</dbReference>
<protein>
    <submittedName>
        <fullName evidence="13">GATA transcription factor 1</fullName>
    </submittedName>
</protein>
<name>A0A0B2RW60_GLYSO</name>
<feature type="domain" description="GATA-type" evidence="12">
    <location>
        <begin position="101"/>
        <end position="137"/>
    </location>
</feature>
<keyword evidence="3 10" id="KW-0863">Zinc-finger</keyword>
<accession>A0A0B2RW60</accession>
<dbReference type="PROSITE" id="PS50114">
    <property type="entry name" value="GATA_ZN_FINGER_2"/>
    <property type="match status" value="1"/>
</dbReference>
<dbReference type="GO" id="GO:0043565">
    <property type="term" value="F:sequence-specific DNA binding"/>
    <property type="evidence" value="ECO:0007669"/>
    <property type="project" value="InterPro"/>
</dbReference>
<feature type="compositionally biased region" description="Polar residues" evidence="11">
    <location>
        <begin position="76"/>
        <end position="91"/>
    </location>
</feature>